<protein>
    <submittedName>
        <fullName evidence="1">Uncharacterized protein</fullName>
    </submittedName>
</protein>
<organism evidence="1 2">
    <name type="scientific">Candidatus Nealsonbacteria bacterium CG_4_10_14_0_8_um_filter_35_10</name>
    <dbReference type="NCBI Taxonomy" id="1974683"/>
    <lineage>
        <taxon>Bacteria</taxon>
        <taxon>Candidatus Nealsoniibacteriota</taxon>
    </lineage>
</organism>
<dbReference type="Proteomes" id="UP000230055">
    <property type="component" value="Unassembled WGS sequence"/>
</dbReference>
<feature type="non-terminal residue" evidence="1">
    <location>
        <position position="1"/>
    </location>
</feature>
<comment type="caution">
    <text evidence="1">The sequence shown here is derived from an EMBL/GenBank/DDBJ whole genome shotgun (WGS) entry which is preliminary data.</text>
</comment>
<sequence>RSMDRVITIPKELVKEGELIVIPRKKYEQLLEGQKITEEDVLRWAGEAKRLKKIGRLPKLKSWTVLKK</sequence>
<name>A0A2M7R7G7_9BACT</name>
<accession>A0A2M7R7G7</accession>
<reference evidence="2" key="1">
    <citation type="submission" date="2017-09" db="EMBL/GenBank/DDBJ databases">
        <title>Depth-based differentiation of microbial function through sediment-hosted aquifers and enrichment of novel symbionts in the deep terrestrial subsurface.</title>
        <authorList>
            <person name="Probst A.J."/>
            <person name="Ladd B."/>
            <person name="Jarett J.K."/>
            <person name="Geller-Mcgrath D.E."/>
            <person name="Sieber C.M.K."/>
            <person name="Emerson J.B."/>
            <person name="Anantharaman K."/>
            <person name="Thomas B.C."/>
            <person name="Malmstrom R."/>
            <person name="Stieglmeier M."/>
            <person name="Klingl A."/>
            <person name="Woyke T."/>
            <person name="Ryan C.M."/>
            <person name="Banfield J.F."/>
        </authorList>
    </citation>
    <scope>NUCLEOTIDE SEQUENCE [LARGE SCALE GENOMIC DNA]</scope>
</reference>
<gene>
    <name evidence="1" type="ORF">COY72_01755</name>
</gene>
<dbReference type="AlphaFoldDB" id="A0A2M7R7G7"/>
<proteinExistence type="predicted"/>
<evidence type="ECO:0000313" key="2">
    <source>
        <dbReference type="Proteomes" id="UP000230055"/>
    </source>
</evidence>
<dbReference type="EMBL" id="PFLX01000045">
    <property type="protein sequence ID" value="PIY90744.1"/>
    <property type="molecule type" value="Genomic_DNA"/>
</dbReference>
<evidence type="ECO:0000313" key="1">
    <source>
        <dbReference type="EMBL" id="PIY90744.1"/>
    </source>
</evidence>